<dbReference type="PIRSF" id="PIRSF035875">
    <property type="entry name" value="RNase_BN"/>
    <property type="match status" value="1"/>
</dbReference>
<evidence type="ECO:0000256" key="6">
    <source>
        <dbReference type="SAM" id="Phobius"/>
    </source>
</evidence>
<protein>
    <submittedName>
        <fullName evidence="7">YihY family inner membrane protein</fullName>
    </submittedName>
</protein>
<reference evidence="7 8" key="1">
    <citation type="submission" date="2020-01" db="EMBL/GenBank/DDBJ databases">
        <authorList>
            <person name="Kim M."/>
        </authorList>
    </citation>
    <scope>NUCLEOTIDE SEQUENCE [LARGE SCALE GENOMIC DNA]</scope>
    <source>
        <strain evidence="7 8">BT10</strain>
    </source>
</reference>
<name>A0A6P1P292_9BACT</name>
<dbReference type="RefSeq" id="WP_160692997.1">
    <property type="nucleotide sequence ID" value="NZ_CP047897.1"/>
</dbReference>
<feature type="transmembrane region" description="Helical" evidence="6">
    <location>
        <begin position="31"/>
        <end position="55"/>
    </location>
</feature>
<evidence type="ECO:0000256" key="5">
    <source>
        <dbReference type="ARBA" id="ARBA00023136"/>
    </source>
</evidence>
<feature type="transmembrane region" description="Helical" evidence="6">
    <location>
        <begin position="215"/>
        <end position="238"/>
    </location>
</feature>
<dbReference type="PANTHER" id="PTHR30213:SF1">
    <property type="entry name" value="INNER MEMBRANE PROTEIN YHJD"/>
    <property type="match status" value="1"/>
</dbReference>
<keyword evidence="3 6" id="KW-0812">Transmembrane</keyword>
<evidence type="ECO:0000256" key="4">
    <source>
        <dbReference type="ARBA" id="ARBA00022989"/>
    </source>
</evidence>
<feature type="transmembrane region" description="Helical" evidence="6">
    <location>
        <begin position="141"/>
        <end position="166"/>
    </location>
</feature>
<evidence type="ECO:0000256" key="2">
    <source>
        <dbReference type="ARBA" id="ARBA00022475"/>
    </source>
</evidence>
<keyword evidence="5 6" id="KW-0472">Membrane</keyword>
<proteinExistence type="predicted"/>
<dbReference type="Pfam" id="PF03631">
    <property type="entry name" value="Virul_fac_BrkB"/>
    <property type="match status" value="1"/>
</dbReference>
<gene>
    <name evidence="7" type="ORF">GU926_14140</name>
</gene>
<dbReference type="EMBL" id="CP047897">
    <property type="protein sequence ID" value="QHL88510.1"/>
    <property type="molecule type" value="Genomic_DNA"/>
</dbReference>
<feature type="transmembrane region" description="Helical" evidence="6">
    <location>
        <begin position="250"/>
        <end position="271"/>
    </location>
</feature>
<keyword evidence="8" id="KW-1185">Reference proteome</keyword>
<sequence length="320" mass="35456">MAKYTFKDIFSLVKESAGQFMENNSLRLAAALAYNTIFSLPPLLYIVIATAGYFFGEKAVSGQLYEQLDEFIGPDAALQLEEALKSVKVEGGSAVATWIGIATLIFASTTIFVTLQESLNNVWNLKTKPKNGMLKLAMDRILSFGMILSVSFLLLVSLVISAMLGVLTEYLQRLLPGIAVFFIYLLDFVVSMGFITLLFALIYKYLPDAIIRWKDVWVGAMVTALLFLLGKYLIGWYIGQSDMGSTYGAAGSIVILLTWVYYSSLIVFFGAEVTQQYAEKFGQPVIPNHNSVRIEVREVPYADSDEAKSGRPPAQGRFRS</sequence>
<dbReference type="Proteomes" id="UP000464214">
    <property type="component" value="Chromosome"/>
</dbReference>
<dbReference type="PANTHER" id="PTHR30213">
    <property type="entry name" value="INNER MEMBRANE PROTEIN YHJD"/>
    <property type="match status" value="1"/>
</dbReference>
<organism evidence="7 8">
    <name type="scientific">Nibribacter ruber</name>
    <dbReference type="NCBI Taxonomy" id="2698458"/>
    <lineage>
        <taxon>Bacteria</taxon>
        <taxon>Pseudomonadati</taxon>
        <taxon>Bacteroidota</taxon>
        <taxon>Cytophagia</taxon>
        <taxon>Cytophagales</taxon>
        <taxon>Hymenobacteraceae</taxon>
        <taxon>Nibribacter</taxon>
    </lineage>
</organism>
<dbReference type="NCBIfam" id="TIGR00765">
    <property type="entry name" value="yihY_not_rbn"/>
    <property type="match status" value="1"/>
</dbReference>
<feature type="transmembrane region" description="Helical" evidence="6">
    <location>
        <begin position="178"/>
        <end position="203"/>
    </location>
</feature>
<dbReference type="AlphaFoldDB" id="A0A6P1P292"/>
<accession>A0A6P1P292</accession>
<evidence type="ECO:0000313" key="7">
    <source>
        <dbReference type="EMBL" id="QHL88510.1"/>
    </source>
</evidence>
<keyword evidence="2" id="KW-1003">Cell membrane</keyword>
<keyword evidence="4 6" id="KW-1133">Transmembrane helix</keyword>
<comment type="subcellular location">
    <subcellularLocation>
        <location evidence="1">Cell membrane</location>
        <topology evidence="1">Multi-pass membrane protein</topology>
    </subcellularLocation>
</comment>
<evidence type="ECO:0000256" key="3">
    <source>
        <dbReference type="ARBA" id="ARBA00022692"/>
    </source>
</evidence>
<feature type="transmembrane region" description="Helical" evidence="6">
    <location>
        <begin position="95"/>
        <end position="120"/>
    </location>
</feature>
<evidence type="ECO:0000313" key="8">
    <source>
        <dbReference type="Proteomes" id="UP000464214"/>
    </source>
</evidence>
<evidence type="ECO:0000256" key="1">
    <source>
        <dbReference type="ARBA" id="ARBA00004651"/>
    </source>
</evidence>
<dbReference type="GO" id="GO:0005886">
    <property type="term" value="C:plasma membrane"/>
    <property type="evidence" value="ECO:0007669"/>
    <property type="project" value="UniProtKB-SubCell"/>
</dbReference>
<dbReference type="InterPro" id="IPR017039">
    <property type="entry name" value="Virul_fac_BrkB"/>
</dbReference>
<dbReference type="KEGG" id="nib:GU926_14140"/>